<dbReference type="AlphaFoldDB" id="A0A162BGJ9"/>
<comment type="caution">
    <text evidence="1">The sequence shown here is derived from an EMBL/GenBank/DDBJ whole genome shotgun (WGS) entry which is preliminary data.</text>
</comment>
<name>A0A162BGJ9_9GAMM</name>
<evidence type="ECO:0000313" key="2">
    <source>
        <dbReference type="Proteomes" id="UP000076661"/>
    </source>
</evidence>
<dbReference type="PROSITE" id="PS51257">
    <property type="entry name" value="PROKAR_LIPOPROTEIN"/>
    <property type="match status" value="1"/>
</dbReference>
<protein>
    <recommendedName>
        <fullName evidence="3">Lipoprotein</fullName>
    </recommendedName>
</protein>
<proteinExistence type="predicted"/>
<dbReference type="InterPro" id="IPR010281">
    <property type="entry name" value="DUF885"/>
</dbReference>
<dbReference type="PANTHER" id="PTHR33361:SF16">
    <property type="entry name" value="DUF885 DOMAIN-CONTAINING PROTEIN"/>
    <property type="match status" value="1"/>
</dbReference>
<evidence type="ECO:0000313" key="1">
    <source>
        <dbReference type="EMBL" id="KZN61737.1"/>
    </source>
</evidence>
<evidence type="ECO:0008006" key="3">
    <source>
        <dbReference type="Google" id="ProtNLM"/>
    </source>
</evidence>
<accession>A0A162BGJ9</accession>
<dbReference type="RefSeq" id="WP_063382795.1">
    <property type="nucleotide sequence ID" value="NZ_AUXX01000045.1"/>
</dbReference>
<dbReference type="Proteomes" id="UP000076661">
    <property type="component" value="Unassembled WGS sequence"/>
</dbReference>
<reference evidence="1 2" key="1">
    <citation type="submission" date="2013-07" db="EMBL/GenBank/DDBJ databases">
        <title>Comparative Genomic and Metabolomic Analysis of Twelve Strains of Pseudoalteromonas luteoviolacea.</title>
        <authorList>
            <person name="Vynne N.G."/>
            <person name="Mansson M."/>
            <person name="Gram L."/>
        </authorList>
    </citation>
    <scope>NUCLEOTIDE SEQUENCE [LARGE SCALE GENOMIC DNA]</scope>
    <source>
        <strain evidence="1 2">S4060-1</strain>
    </source>
</reference>
<dbReference type="PANTHER" id="PTHR33361">
    <property type="entry name" value="GLR0591 PROTEIN"/>
    <property type="match status" value="1"/>
</dbReference>
<dbReference type="Pfam" id="PF05960">
    <property type="entry name" value="DUF885"/>
    <property type="match status" value="1"/>
</dbReference>
<gene>
    <name evidence="1" type="ORF">N478_06630</name>
</gene>
<dbReference type="EMBL" id="AUXX01000045">
    <property type="protein sequence ID" value="KZN61737.1"/>
    <property type="molecule type" value="Genomic_DNA"/>
</dbReference>
<dbReference type="PATRIC" id="fig|1365257.3.peg.4643"/>
<organism evidence="1 2">
    <name type="scientific">Pseudoalteromonas luteoviolacea S4060-1</name>
    <dbReference type="NCBI Taxonomy" id="1365257"/>
    <lineage>
        <taxon>Bacteria</taxon>
        <taxon>Pseudomonadati</taxon>
        <taxon>Pseudomonadota</taxon>
        <taxon>Gammaproteobacteria</taxon>
        <taxon>Alteromonadales</taxon>
        <taxon>Pseudoalteromonadaceae</taxon>
        <taxon>Pseudoalteromonas</taxon>
    </lineage>
</organism>
<sequence>MYRSLVALSVVAVLTGCQTNNSQNQTSSNATQTVSATLSSVEIETKKINAWFAEKYEQQLQMSPMRMTMYGRKDRYSEIDDVTIQGARRNLAWLAGTVAELRAQFDYTKLDAEAQISYDLWIYQYEQQKKGLEFINNSYIFTHMYGIQSWATQFMMNFHKVDTQRDMEDYNKRLTAISHALNELLAQTKNKASLGIRTPKFSYEGIIKQSKAMITGAPFSESENDAPLWADAKKKIRSLVEREVISQVVADKLLEDTKKALITEYKNSYEQLVSWFEKDIHNLQQEDGFGVSEQPNGQAFYNYRLANQTSTDLTADEIHQIGISEVARIKEEMLKLVEQAGFEGGLQAFFEFFRADEQFFYENNDEGRQGYIDDSIAYLDKINEKLPEYFGILPKSELVVKRVEPFRERPGAAQHYMPGTKDGSRPGVYYAHLIDMTSMPKNNMEAIAYHEGNPGHHMQLSIAQELEGIPEFRTKAMFTAYTEGWGLYAELLAKEMGAYENTYSDFGRLVNEMWRAVRLVVDTGIHTKGWSEEQAVAYFKENTPLQETSIRSEVHRYMINPGQATSYKIGMNKILEMRAHAKKTLGSKFDIRGFHDTILGGGAMPLSILEKRVNLWVEAQKRI</sequence>